<evidence type="ECO:0000256" key="6">
    <source>
        <dbReference type="SAM" id="SignalP"/>
    </source>
</evidence>
<evidence type="ECO:0000313" key="8">
    <source>
        <dbReference type="Proteomes" id="UP001055156"/>
    </source>
</evidence>
<sequence>MSITGGMETKRPLALPCAALCAVLLAGGSAAAADLSDRIAPTQPVFTQVDPNTWIVTVTGNVAASPRYPGASRYTAIGYPSLDIRHAGEPRRFSSPDDGFSFALYDTDLLRLGPTARYVPGRYFGDDQRHLLGFRDARFAIEPGVFAEVYPVSNIRARLELRHGVYGHHGFVGSLGADYILPFDRFQFSIGPRFNFGDATYARKYFGVEPFEAAINGRVTPYRPNSFYAAGGLAALTYTPNETWAYTVYGGYSRILGDAADSPLVRRPFGNPNQFSLGLKVDYSFATPAWF</sequence>
<proteinExistence type="inferred from homology"/>
<protein>
    <recommendedName>
        <fullName evidence="9">MipA/OmpV family protein</fullName>
    </recommendedName>
</protein>
<evidence type="ECO:0000256" key="3">
    <source>
        <dbReference type="ARBA" id="ARBA00022729"/>
    </source>
</evidence>
<keyword evidence="5" id="KW-0998">Cell outer membrane</keyword>
<dbReference type="PANTHER" id="PTHR38776:SF1">
    <property type="entry name" value="MLTA-INTERACTING PROTEIN-RELATED"/>
    <property type="match status" value="1"/>
</dbReference>
<evidence type="ECO:0000256" key="5">
    <source>
        <dbReference type="ARBA" id="ARBA00023237"/>
    </source>
</evidence>
<organism evidence="7 8">
    <name type="scientific">Methylobacterium organophilum</name>
    <dbReference type="NCBI Taxonomy" id="410"/>
    <lineage>
        <taxon>Bacteria</taxon>
        <taxon>Pseudomonadati</taxon>
        <taxon>Pseudomonadota</taxon>
        <taxon>Alphaproteobacteria</taxon>
        <taxon>Hyphomicrobiales</taxon>
        <taxon>Methylobacteriaceae</taxon>
        <taxon>Methylobacterium</taxon>
    </lineage>
</organism>
<dbReference type="InterPro" id="IPR010583">
    <property type="entry name" value="MipA"/>
</dbReference>
<feature type="signal peptide" evidence="6">
    <location>
        <begin position="1"/>
        <end position="32"/>
    </location>
</feature>
<keyword evidence="3 6" id="KW-0732">Signal</keyword>
<evidence type="ECO:0008006" key="9">
    <source>
        <dbReference type="Google" id="ProtNLM"/>
    </source>
</evidence>
<evidence type="ECO:0000256" key="4">
    <source>
        <dbReference type="ARBA" id="ARBA00023136"/>
    </source>
</evidence>
<evidence type="ECO:0000313" key="7">
    <source>
        <dbReference type="EMBL" id="GJE28187.1"/>
    </source>
</evidence>
<dbReference type="Proteomes" id="UP001055156">
    <property type="component" value="Unassembled WGS sequence"/>
</dbReference>
<dbReference type="Pfam" id="PF06629">
    <property type="entry name" value="MipA"/>
    <property type="match status" value="1"/>
</dbReference>
<reference evidence="7" key="2">
    <citation type="submission" date="2021-08" db="EMBL/GenBank/DDBJ databases">
        <authorList>
            <person name="Tani A."/>
            <person name="Ola A."/>
            <person name="Ogura Y."/>
            <person name="Katsura K."/>
            <person name="Hayashi T."/>
        </authorList>
    </citation>
    <scope>NUCLEOTIDE SEQUENCE</scope>
    <source>
        <strain evidence="7">NBRC 15689</strain>
    </source>
</reference>
<dbReference type="PANTHER" id="PTHR38776">
    <property type="entry name" value="MLTA-INTERACTING PROTEIN-RELATED"/>
    <property type="match status" value="1"/>
</dbReference>
<feature type="chain" id="PRO_5046187259" description="MipA/OmpV family protein" evidence="6">
    <location>
        <begin position="33"/>
        <end position="291"/>
    </location>
</feature>
<keyword evidence="8" id="KW-1185">Reference proteome</keyword>
<evidence type="ECO:0000256" key="1">
    <source>
        <dbReference type="ARBA" id="ARBA00004442"/>
    </source>
</evidence>
<dbReference type="EMBL" id="BPQV01000009">
    <property type="protein sequence ID" value="GJE28187.1"/>
    <property type="molecule type" value="Genomic_DNA"/>
</dbReference>
<comment type="similarity">
    <text evidence="2">Belongs to the MipA/OmpV family.</text>
</comment>
<keyword evidence="4" id="KW-0472">Membrane</keyword>
<evidence type="ECO:0000256" key="2">
    <source>
        <dbReference type="ARBA" id="ARBA00005722"/>
    </source>
</evidence>
<accession>A0ABQ4TCZ2</accession>
<name>A0ABQ4TCZ2_METOR</name>
<comment type="subcellular location">
    <subcellularLocation>
        <location evidence="1">Cell outer membrane</location>
    </subcellularLocation>
</comment>
<comment type="caution">
    <text evidence="7">The sequence shown here is derived from an EMBL/GenBank/DDBJ whole genome shotgun (WGS) entry which is preliminary data.</text>
</comment>
<reference evidence="7" key="1">
    <citation type="journal article" date="2021" name="Front. Microbiol.">
        <title>Comprehensive Comparative Genomics and Phenotyping of Methylobacterium Species.</title>
        <authorList>
            <person name="Alessa O."/>
            <person name="Ogura Y."/>
            <person name="Fujitani Y."/>
            <person name="Takami H."/>
            <person name="Hayashi T."/>
            <person name="Sahin N."/>
            <person name="Tani A."/>
        </authorList>
    </citation>
    <scope>NUCLEOTIDE SEQUENCE</scope>
    <source>
        <strain evidence="7">NBRC 15689</strain>
    </source>
</reference>
<gene>
    <name evidence="7" type="ORF">LKMONMHP_3054</name>
</gene>